<evidence type="ECO:0000313" key="11">
    <source>
        <dbReference type="EMBL" id="GEO00525.1"/>
    </source>
</evidence>
<keyword evidence="8" id="KW-1133">Transmembrane helix</keyword>
<proteinExistence type="inferred from homology"/>
<dbReference type="GO" id="GO:0004222">
    <property type="term" value="F:metalloendopeptidase activity"/>
    <property type="evidence" value="ECO:0007669"/>
    <property type="project" value="InterPro"/>
</dbReference>
<dbReference type="GO" id="GO:0046872">
    <property type="term" value="F:metal ion binding"/>
    <property type="evidence" value="ECO:0007669"/>
    <property type="project" value="UniProtKB-KW"/>
</dbReference>
<evidence type="ECO:0000313" key="12">
    <source>
        <dbReference type="Proteomes" id="UP000321464"/>
    </source>
</evidence>
<evidence type="ECO:0000259" key="10">
    <source>
        <dbReference type="Pfam" id="PF01435"/>
    </source>
</evidence>
<dbReference type="Pfam" id="PF13371">
    <property type="entry name" value="TPR_9"/>
    <property type="match status" value="1"/>
</dbReference>
<feature type="signal peptide" evidence="9">
    <location>
        <begin position="1"/>
        <end position="24"/>
    </location>
</feature>
<dbReference type="Pfam" id="PF01435">
    <property type="entry name" value="Peptidase_M48"/>
    <property type="match status" value="1"/>
</dbReference>
<comment type="similarity">
    <text evidence="6">Belongs to the peptidase M48 family.</text>
</comment>
<keyword evidence="8" id="KW-0472">Membrane</keyword>
<evidence type="ECO:0000256" key="8">
    <source>
        <dbReference type="SAM" id="Phobius"/>
    </source>
</evidence>
<dbReference type="SUPFAM" id="SSF48452">
    <property type="entry name" value="TPR-like"/>
    <property type="match status" value="1"/>
</dbReference>
<dbReference type="GO" id="GO:0016020">
    <property type="term" value="C:membrane"/>
    <property type="evidence" value="ECO:0007669"/>
    <property type="project" value="TreeGrafter"/>
</dbReference>
<evidence type="ECO:0000256" key="2">
    <source>
        <dbReference type="ARBA" id="ARBA00022723"/>
    </source>
</evidence>
<evidence type="ECO:0000256" key="4">
    <source>
        <dbReference type="ARBA" id="ARBA00022833"/>
    </source>
</evidence>
<keyword evidence="3 6" id="KW-0378">Hydrolase</keyword>
<dbReference type="InterPro" id="IPR001915">
    <property type="entry name" value="Peptidase_M48"/>
</dbReference>
<dbReference type="AlphaFoldDB" id="A0A512ALD9"/>
<dbReference type="PANTHER" id="PTHR22726:SF1">
    <property type="entry name" value="METALLOENDOPEPTIDASE OMA1, MITOCHONDRIAL"/>
    <property type="match status" value="1"/>
</dbReference>
<sequence length="396" mass="43100">MRAFRHRLICLACATAAVVQPVYATTAPLAPPAPATTPTVAIPYSPEGTEEQGLWMEMDEVERRIRNSPQLITDPALQAYIRSVLCRTVGETRCGAARIYIARTTEPNASMAPNGMMLINSGMLLHITSEAQLAAVLGHEFAHYEHRHALLWFREVKKKGSAALWLAMTGIGLLAVGSVTSGLSNYSRDMEREADMDGLTRLASAGYALSEVSAPWKLFRAEWDATAVERKRKSRTLKDDKADGSHPALSERIAYSEAEAAKQAPGAETGKDRYQAALASWMPGFLEDQIKLNDFGASDVLIAALAERTGSPALLVARGDLYRSHAQPGDFEKADAFYSAAATSPDAPPQAWRGRGLVRLKLGQVEQGKADLRDYLKRTPDAPDRAMMAMMIGETP</sequence>
<keyword evidence="2" id="KW-0479">Metal-binding</keyword>
<organism evidence="11 12">
    <name type="scientific">Novosphingobium sediminis</name>
    <dbReference type="NCBI Taxonomy" id="707214"/>
    <lineage>
        <taxon>Bacteria</taxon>
        <taxon>Pseudomonadati</taxon>
        <taxon>Pseudomonadota</taxon>
        <taxon>Alphaproteobacteria</taxon>
        <taxon>Sphingomonadales</taxon>
        <taxon>Sphingomonadaceae</taxon>
        <taxon>Novosphingobium</taxon>
    </lineage>
</organism>
<dbReference type="Proteomes" id="UP000321464">
    <property type="component" value="Unassembled WGS sequence"/>
</dbReference>
<keyword evidence="9" id="KW-0732">Signal</keyword>
<name>A0A512ALD9_9SPHN</name>
<dbReference type="InterPro" id="IPR011990">
    <property type="entry name" value="TPR-like_helical_dom_sf"/>
</dbReference>
<comment type="cofactor">
    <cofactor evidence="6">
        <name>Zn(2+)</name>
        <dbReference type="ChEBI" id="CHEBI:29105"/>
    </cofactor>
    <text evidence="6">Binds 1 zinc ion per subunit.</text>
</comment>
<dbReference type="GO" id="GO:0051603">
    <property type="term" value="P:proteolysis involved in protein catabolic process"/>
    <property type="evidence" value="ECO:0007669"/>
    <property type="project" value="TreeGrafter"/>
</dbReference>
<dbReference type="CDD" id="cd07324">
    <property type="entry name" value="M48C_Oma1-like"/>
    <property type="match status" value="1"/>
</dbReference>
<feature type="chain" id="PRO_5022006386" description="Peptidase M48 domain-containing protein" evidence="9">
    <location>
        <begin position="25"/>
        <end position="396"/>
    </location>
</feature>
<dbReference type="EMBL" id="BJYR01000015">
    <property type="protein sequence ID" value="GEO00525.1"/>
    <property type="molecule type" value="Genomic_DNA"/>
</dbReference>
<keyword evidence="8" id="KW-0812">Transmembrane</keyword>
<reference evidence="11 12" key="1">
    <citation type="submission" date="2019-07" db="EMBL/GenBank/DDBJ databases">
        <title>Whole genome shotgun sequence of Novosphingobium sediminis NBRC 106119.</title>
        <authorList>
            <person name="Hosoyama A."/>
            <person name="Uohara A."/>
            <person name="Ohji S."/>
            <person name="Ichikawa N."/>
        </authorList>
    </citation>
    <scope>NUCLEOTIDE SEQUENCE [LARGE SCALE GENOMIC DNA]</scope>
    <source>
        <strain evidence="11 12">NBRC 106119</strain>
    </source>
</reference>
<keyword evidence="12" id="KW-1185">Reference proteome</keyword>
<feature type="transmembrane region" description="Helical" evidence="8">
    <location>
        <begin position="162"/>
        <end position="183"/>
    </location>
</feature>
<evidence type="ECO:0000256" key="9">
    <source>
        <dbReference type="SAM" id="SignalP"/>
    </source>
</evidence>
<keyword evidence="5 6" id="KW-0482">Metalloprotease</keyword>
<evidence type="ECO:0000256" key="1">
    <source>
        <dbReference type="ARBA" id="ARBA00022670"/>
    </source>
</evidence>
<evidence type="ECO:0000256" key="3">
    <source>
        <dbReference type="ARBA" id="ARBA00022801"/>
    </source>
</evidence>
<evidence type="ECO:0000256" key="7">
    <source>
        <dbReference type="SAM" id="MobiDB-lite"/>
    </source>
</evidence>
<keyword evidence="4 6" id="KW-0862">Zinc</keyword>
<dbReference type="Gene3D" id="1.25.40.10">
    <property type="entry name" value="Tetratricopeptide repeat domain"/>
    <property type="match status" value="1"/>
</dbReference>
<dbReference type="PANTHER" id="PTHR22726">
    <property type="entry name" value="METALLOENDOPEPTIDASE OMA1"/>
    <property type="match status" value="1"/>
</dbReference>
<accession>A0A512ALD9</accession>
<dbReference type="RefSeq" id="WP_170233827.1">
    <property type="nucleotide sequence ID" value="NZ_BJYR01000015.1"/>
</dbReference>
<dbReference type="Gene3D" id="3.30.2010.10">
    <property type="entry name" value="Metalloproteases ('zincins'), catalytic domain"/>
    <property type="match status" value="1"/>
</dbReference>
<dbReference type="InterPro" id="IPR051156">
    <property type="entry name" value="Mito/Outer_Membr_Metalloprot"/>
</dbReference>
<evidence type="ECO:0000256" key="5">
    <source>
        <dbReference type="ARBA" id="ARBA00023049"/>
    </source>
</evidence>
<gene>
    <name evidence="11" type="ORF">NSE01_23570</name>
</gene>
<keyword evidence="1 6" id="KW-0645">Protease</keyword>
<evidence type="ECO:0000256" key="6">
    <source>
        <dbReference type="RuleBase" id="RU003983"/>
    </source>
</evidence>
<comment type="caution">
    <text evidence="11">The sequence shown here is derived from an EMBL/GenBank/DDBJ whole genome shotgun (WGS) entry which is preliminary data.</text>
</comment>
<feature type="region of interest" description="Disordered" evidence="7">
    <location>
        <begin position="230"/>
        <end position="249"/>
    </location>
</feature>
<feature type="domain" description="Peptidase M48" evidence="10">
    <location>
        <begin position="78"/>
        <end position="254"/>
    </location>
</feature>
<protein>
    <recommendedName>
        <fullName evidence="10">Peptidase M48 domain-containing protein</fullName>
    </recommendedName>
</protein>